<feature type="transmembrane region" description="Helical" evidence="6">
    <location>
        <begin position="263"/>
        <end position="281"/>
    </location>
</feature>
<feature type="transmembrane region" description="Helical" evidence="6">
    <location>
        <begin position="120"/>
        <end position="143"/>
    </location>
</feature>
<feature type="transmembrane region" description="Helical" evidence="6">
    <location>
        <begin position="88"/>
        <end position="108"/>
    </location>
</feature>
<evidence type="ECO:0000256" key="4">
    <source>
        <dbReference type="ARBA" id="ARBA00022989"/>
    </source>
</evidence>
<reference evidence="7 8" key="1">
    <citation type="submission" date="2024-07" db="EMBL/GenBank/DDBJ databases">
        <title>Uliginosibacterium paludis KCTC:42655.</title>
        <authorList>
            <person name="Kim M.K."/>
        </authorList>
    </citation>
    <scope>NUCLEOTIDE SEQUENCE [LARGE SCALE GENOMIC DNA]</scope>
    <source>
        <strain evidence="7 8">KCTC 42655</strain>
    </source>
</reference>
<feature type="transmembrane region" description="Helical" evidence="6">
    <location>
        <begin position="439"/>
        <end position="457"/>
    </location>
</feature>
<keyword evidence="5 6" id="KW-0472">Membrane</keyword>
<keyword evidence="3 6" id="KW-0812">Transmembrane</keyword>
<feature type="transmembrane region" description="Helical" evidence="6">
    <location>
        <begin position="155"/>
        <end position="179"/>
    </location>
</feature>
<feature type="transmembrane region" description="Helical" evidence="6">
    <location>
        <begin position="302"/>
        <end position="326"/>
    </location>
</feature>
<evidence type="ECO:0000313" key="8">
    <source>
        <dbReference type="Proteomes" id="UP001548590"/>
    </source>
</evidence>
<feature type="transmembrane region" description="Helical" evidence="6">
    <location>
        <begin position="225"/>
        <end position="243"/>
    </location>
</feature>
<dbReference type="PANTHER" id="PTHR30250">
    <property type="entry name" value="PST FAMILY PREDICTED COLANIC ACID TRANSPORTER"/>
    <property type="match status" value="1"/>
</dbReference>
<keyword evidence="4 6" id="KW-1133">Transmembrane helix</keyword>
<dbReference type="Pfam" id="PF01943">
    <property type="entry name" value="Polysacc_synt"/>
    <property type="match status" value="1"/>
</dbReference>
<keyword evidence="8" id="KW-1185">Reference proteome</keyword>
<feature type="transmembrane region" description="Helical" evidence="6">
    <location>
        <begin position="38"/>
        <end position="58"/>
    </location>
</feature>
<accession>A0ABV2CMR8</accession>
<evidence type="ECO:0000256" key="3">
    <source>
        <dbReference type="ARBA" id="ARBA00022692"/>
    </source>
</evidence>
<gene>
    <name evidence="7" type="ORF">ABVT11_05190</name>
</gene>
<comment type="subcellular location">
    <subcellularLocation>
        <location evidence="1">Cell membrane</location>
        <topology evidence="1">Multi-pass membrane protein</topology>
    </subcellularLocation>
</comment>
<organism evidence="7 8">
    <name type="scientific">Uliginosibacterium paludis</name>
    <dbReference type="NCBI Taxonomy" id="1615952"/>
    <lineage>
        <taxon>Bacteria</taxon>
        <taxon>Pseudomonadati</taxon>
        <taxon>Pseudomonadota</taxon>
        <taxon>Betaproteobacteria</taxon>
        <taxon>Rhodocyclales</taxon>
        <taxon>Zoogloeaceae</taxon>
        <taxon>Uliginosibacterium</taxon>
    </lineage>
</organism>
<dbReference type="InterPro" id="IPR050833">
    <property type="entry name" value="Poly_Biosynth_Transport"/>
</dbReference>
<dbReference type="PANTHER" id="PTHR30250:SF26">
    <property type="entry name" value="PSMA PROTEIN"/>
    <property type="match status" value="1"/>
</dbReference>
<evidence type="ECO:0000256" key="5">
    <source>
        <dbReference type="ARBA" id="ARBA00023136"/>
    </source>
</evidence>
<sequence>MSSLKLSVASNVFGQLYIVAVGILMVPAYVHFLGEEAYGLIGFFVAMQAWFAMLDMGISPTLIRELSRFRAGAVSQQDLWHFIRSAEWLFLSVGVCCFALAVAGSDWVARHWLKLHDITLAEASLCIIIMGAMVGLRWLTGLYRSGLIGMDRMPLVNVSAVTLATLRSVIVIAVLAWYSDTIGTFFLYQIVVAIAELLILRSLFLRSLPGNTLSSFWPRFSSLRIGFRFAGAMSVLTAVWSVISQVDRLFLSHYLSLAEYGRFAIVVVAAGGVSLLVTPVLQAVQPRMVYLVTTGDLEGLQALYRVCTQLMMWLLAVVAGGAIFFAEPALLAWTGSSSLAHDMAPVLALYAAGYALLALSSLVFQLQYAHGELRRHVVGSFAAAVIWIPCIVVMAAYFGARGTAWAWFVGNLLFFSIWMLGSLKGLLSGRILAWLWEDVLRGAIAVVPVYMVFRITLDNVGERLILVLVMGAGAALAALACFFASPRLRNLWTAARQGQNIFFGR</sequence>
<dbReference type="EMBL" id="JBEWLZ010000002">
    <property type="protein sequence ID" value="MET1489209.1"/>
    <property type="molecule type" value="Genomic_DNA"/>
</dbReference>
<keyword evidence="2" id="KW-1003">Cell membrane</keyword>
<dbReference type="RefSeq" id="WP_345924391.1">
    <property type="nucleotide sequence ID" value="NZ_JBDIVF010000001.1"/>
</dbReference>
<dbReference type="Proteomes" id="UP001548590">
    <property type="component" value="Unassembled WGS sequence"/>
</dbReference>
<comment type="caution">
    <text evidence="7">The sequence shown here is derived from an EMBL/GenBank/DDBJ whole genome shotgun (WGS) entry which is preliminary data.</text>
</comment>
<evidence type="ECO:0000256" key="1">
    <source>
        <dbReference type="ARBA" id="ARBA00004651"/>
    </source>
</evidence>
<evidence type="ECO:0000313" key="7">
    <source>
        <dbReference type="EMBL" id="MET1489209.1"/>
    </source>
</evidence>
<evidence type="ECO:0000256" key="6">
    <source>
        <dbReference type="SAM" id="Phobius"/>
    </source>
</evidence>
<feature type="transmembrane region" description="Helical" evidence="6">
    <location>
        <begin position="404"/>
        <end position="427"/>
    </location>
</feature>
<evidence type="ECO:0000256" key="2">
    <source>
        <dbReference type="ARBA" id="ARBA00022475"/>
    </source>
</evidence>
<feature type="transmembrane region" description="Helical" evidence="6">
    <location>
        <begin position="346"/>
        <end position="366"/>
    </location>
</feature>
<feature type="transmembrane region" description="Helical" evidence="6">
    <location>
        <begin position="378"/>
        <end position="398"/>
    </location>
</feature>
<feature type="transmembrane region" description="Helical" evidence="6">
    <location>
        <begin position="463"/>
        <end position="484"/>
    </location>
</feature>
<feature type="transmembrane region" description="Helical" evidence="6">
    <location>
        <begin position="185"/>
        <end position="204"/>
    </location>
</feature>
<name>A0ABV2CMR8_9RHOO</name>
<dbReference type="InterPro" id="IPR002797">
    <property type="entry name" value="Polysacc_synth"/>
</dbReference>
<feature type="transmembrane region" description="Helical" evidence="6">
    <location>
        <begin position="12"/>
        <end position="32"/>
    </location>
</feature>
<protein>
    <submittedName>
        <fullName evidence="7">Oligosaccharide flippase family protein</fullName>
    </submittedName>
</protein>
<proteinExistence type="predicted"/>